<accession>A0ABU4LDX0</accession>
<dbReference type="InterPro" id="IPR032260">
    <property type="entry name" value="DUF5060"/>
</dbReference>
<dbReference type="PANTHER" id="PTHR37836">
    <property type="entry name" value="LMO1036 PROTEIN"/>
    <property type="match status" value="1"/>
</dbReference>
<dbReference type="RefSeq" id="WP_086759512.1">
    <property type="nucleotide sequence ID" value="NZ_JAGJBZ010000001.1"/>
</dbReference>
<protein>
    <submittedName>
        <fullName evidence="4">DUF5605 domain-containing protein</fullName>
    </submittedName>
</protein>
<evidence type="ECO:0000259" key="2">
    <source>
        <dbReference type="Pfam" id="PF16586"/>
    </source>
</evidence>
<dbReference type="Pfam" id="PF18310">
    <property type="entry name" value="DUF5605"/>
    <property type="match status" value="1"/>
</dbReference>
<reference evidence="4 5" key="1">
    <citation type="journal article" date="2023" name="Microb. Genom.">
        <title>Mesoterricola silvestris gen. nov., sp. nov., Mesoterricola sediminis sp. nov., Geothrix oryzae sp. nov., Geothrix edaphica sp. nov., Geothrix rubra sp. nov., and Geothrix limicola sp. nov., six novel members of Acidobacteriota isolated from soils.</title>
        <authorList>
            <person name="Weisberg A.J."/>
            <person name="Pearce E."/>
            <person name="Kramer C.G."/>
            <person name="Chang J.H."/>
            <person name="Clarke C.R."/>
        </authorList>
    </citation>
    <scope>NUCLEOTIDE SEQUENCE [LARGE SCALE GENOMIC DNA]</scope>
    <source>
        <strain evidence="4 5">NRRL_B-2795</strain>
    </source>
</reference>
<organism evidence="4 5">
    <name type="scientific">Streptomyces griseiscabiei</name>
    <dbReference type="NCBI Taxonomy" id="2993540"/>
    <lineage>
        <taxon>Bacteria</taxon>
        <taxon>Bacillati</taxon>
        <taxon>Actinomycetota</taxon>
        <taxon>Actinomycetes</taxon>
        <taxon>Kitasatosporales</taxon>
        <taxon>Streptomycetaceae</taxon>
        <taxon>Streptomyces</taxon>
    </lineage>
</organism>
<dbReference type="InterPro" id="IPR041239">
    <property type="entry name" value="DUF5605"/>
</dbReference>
<dbReference type="Gene3D" id="2.60.40.3950">
    <property type="match status" value="1"/>
</dbReference>
<dbReference type="Gene3D" id="3.20.20.80">
    <property type="entry name" value="Glycosidases"/>
    <property type="match status" value="1"/>
</dbReference>
<comment type="caution">
    <text evidence="4">The sequence shown here is derived from an EMBL/GenBank/DDBJ whole genome shotgun (WGS) entry which is preliminary data.</text>
</comment>
<dbReference type="Proteomes" id="UP001271723">
    <property type="component" value="Unassembled WGS sequence"/>
</dbReference>
<keyword evidence="5" id="KW-1185">Reference proteome</keyword>
<dbReference type="EMBL" id="JARAVY010000014">
    <property type="protein sequence ID" value="MDX2913223.1"/>
    <property type="molecule type" value="Genomic_DNA"/>
</dbReference>
<name>A0ABU4LDX0_9ACTN</name>
<dbReference type="InterPro" id="IPR025277">
    <property type="entry name" value="Apiosidase-like_cat_dom"/>
</dbReference>
<gene>
    <name evidence="4" type="ORF">PV517_31715</name>
</gene>
<evidence type="ECO:0000259" key="1">
    <source>
        <dbReference type="Pfam" id="PF13204"/>
    </source>
</evidence>
<dbReference type="Pfam" id="PF16586">
    <property type="entry name" value="DUF5060"/>
    <property type="match status" value="1"/>
</dbReference>
<sequence length="586" mass="66537">MTYGPDSVLGEILRDEQAGAVVRRHLPRLDDEPTLVQFRHGTLRQVLNFMPRLQSDPEARAALYADLATLPETVREPSALAAEADPVPSADYEPADVPVGSARCVREETATRWRTFELELHGPDHGNPFTDVALRAEFRHGDRSLTAHGFYDGEGTYRIRFLPDEEGTWTFRTTSNARSLDAITGSLHCGPARTGDHGPVRVHETFHFRHADGTRYQPVGTTAYAWTHQGEELEEQTLRTLAESPFNKIRMCVFPKSYTFNTNEPPLYPFEGTPESGWDLRRPNPAYFRHLEQRIAQLGRLGIQADLILFHSYDRWGFSEMSPAADARYVRYLVSRLAALPNVWWSLANEYDLVWSKDTEHWHRTAAVIRAHDPHGHLISVHECIDIWDNAADWVTHCSIQKPTENTAEWRSRWGKPVLVDELGYEGDIEHGWGNLTAEDMIRRCWEGVVRGGYVTHGECHLADDDVLWWAKGGVLKGESAARMGFLRRILEEVPSDAAGIAPLPSPWDFPVGGVKERQLLIYFGARQPRRRAFTFPPGVRYRADVIDTWNMTVTELPGTYEADFTLPLPGRPYIAVRLRAEEDRG</sequence>
<dbReference type="SUPFAM" id="SSF51445">
    <property type="entry name" value="(Trans)glycosidases"/>
    <property type="match status" value="1"/>
</dbReference>
<dbReference type="Gene3D" id="2.60.40.10">
    <property type="entry name" value="Immunoglobulins"/>
    <property type="match status" value="1"/>
</dbReference>
<dbReference type="InterPro" id="IPR013783">
    <property type="entry name" value="Ig-like_fold"/>
</dbReference>
<feature type="domain" description="DUF5605" evidence="3">
    <location>
        <begin position="508"/>
        <end position="580"/>
    </location>
</feature>
<proteinExistence type="predicted"/>
<dbReference type="PANTHER" id="PTHR37836:SF2">
    <property type="entry name" value="DUF4038 DOMAIN-CONTAINING PROTEIN"/>
    <property type="match status" value="1"/>
</dbReference>
<feature type="domain" description="DUF5060" evidence="2">
    <location>
        <begin position="110"/>
        <end position="176"/>
    </location>
</feature>
<dbReference type="InterPro" id="IPR017853">
    <property type="entry name" value="GH"/>
</dbReference>
<feature type="domain" description="Apiosidase-like catalytic" evidence="1">
    <location>
        <begin position="207"/>
        <end position="493"/>
    </location>
</feature>
<evidence type="ECO:0000259" key="3">
    <source>
        <dbReference type="Pfam" id="PF18310"/>
    </source>
</evidence>
<evidence type="ECO:0000313" key="5">
    <source>
        <dbReference type="Proteomes" id="UP001271723"/>
    </source>
</evidence>
<evidence type="ECO:0000313" key="4">
    <source>
        <dbReference type="EMBL" id="MDX2913223.1"/>
    </source>
</evidence>
<dbReference type="Pfam" id="PF13204">
    <property type="entry name" value="Apiosidase"/>
    <property type="match status" value="1"/>
</dbReference>